<protein>
    <recommendedName>
        <fullName evidence="2">Peptidase C39-like domain-containing protein</fullName>
    </recommendedName>
</protein>
<evidence type="ECO:0000259" key="2">
    <source>
        <dbReference type="Pfam" id="PF13529"/>
    </source>
</evidence>
<evidence type="ECO:0000256" key="1">
    <source>
        <dbReference type="SAM" id="Phobius"/>
    </source>
</evidence>
<keyword evidence="1" id="KW-1133">Transmembrane helix</keyword>
<organism evidence="3 4">
    <name type="scientific">Candidatus Portnoybacteria bacterium RBG_13_41_18</name>
    <dbReference type="NCBI Taxonomy" id="1801991"/>
    <lineage>
        <taxon>Bacteria</taxon>
        <taxon>Candidatus Portnoyibacteriota</taxon>
    </lineage>
</organism>
<feature type="domain" description="Peptidase C39-like" evidence="2">
    <location>
        <begin position="151"/>
        <end position="225"/>
    </location>
</feature>
<dbReference type="AlphaFoldDB" id="A0A1G2FA96"/>
<proteinExistence type="predicted"/>
<gene>
    <name evidence="3" type="ORF">A2174_00090</name>
</gene>
<evidence type="ECO:0000313" key="3">
    <source>
        <dbReference type="EMBL" id="OGZ34969.1"/>
    </source>
</evidence>
<keyword evidence="1" id="KW-0812">Transmembrane</keyword>
<sequence length="266" mass="30674">MRFIKPGLLAVIVLEIASIFFMLHIYNKIVADPKNYTSVSLVSRSTKKIISNNLFDDFLPVADNIPKILPELRSALPKKFIIEDVPFTVQSPDSKWDEYGEESCEEMSEIIVDRYWRNLPLNRTIGLVERNKLIEYEIKNYGGFRDENAEQVAQRLREYFGYSDVEVIYDFTLEELKREIIKGRPIIVPAAGRRLNNPYFTQPGPLYHNLVIIGYDGDEIVTNDSGIGRGKGYRYNENVLYNAIHDFPGSKENIEEGRKAMIIVKN</sequence>
<dbReference type="Proteomes" id="UP000177725">
    <property type="component" value="Unassembled WGS sequence"/>
</dbReference>
<accession>A0A1G2FA96</accession>
<name>A0A1G2FA96_9BACT</name>
<keyword evidence="1" id="KW-0472">Membrane</keyword>
<dbReference type="EMBL" id="MHMV01000006">
    <property type="protein sequence ID" value="OGZ34969.1"/>
    <property type="molecule type" value="Genomic_DNA"/>
</dbReference>
<comment type="caution">
    <text evidence="3">The sequence shown here is derived from an EMBL/GenBank/DDBJ whole genome shotgun (WGS) entry which is preliminary data.</text>
</comment>
<reference evidence="3 4" key="1">
    <citation type="journal article" date="2016" name="Nat. Commun.">
        <title>Thousands of microbial genomes shed light on interconnected biogeochemical processes in an aquifer system.</title>
        <authorList>
            <person name="Anantharaman K."/>
            <person name="Brown C.T."/>
            <person name="Hug L.A."/>
            <person name="Sharon I."/>
            <person name="Castelle C.J."/>
            <person name="Probst A.J."/>
            <person name="Thomas B.C."/>
            <person name="Singh A."/>
            <person name="Wilkins M.J."/>
            <person name="Karaoz U."/>
            <person name="Brodie E.L."/>
            <person name="Williams K.H."/>
            <person name="Hubbard S.S."/>
            <person name="Banfield J.F."/>
        </authorList>
    </citation>
    <scope>NUCLEOTIDE SEQUENCE [LARGE SCALE GENOMIC DNA]</scope>
</reference>
<dbReference type="Pfam" id="PF13529">
    <property type="entry name" value="Peptidase_C39_2"/>
    <property type="match status" value="1"/>
</dbReference>
<dbReference type="Gene3D" id="3.90.70.10">
    <property type="entry name" value="Cysteine proteinases"/>
    <property type="match status" value="1"/>
</dbReference>
<dbReference type="InterPro" id="IPR039564">
    <property type="entry name" value="Peptidase_C39-like"/>
</dbReference>
<evidence type="ECO:0000313" key="4">
    <source>
        <dbReference type="Proteomes" id="UP000177725"/>
    </source>
</evidence>
<feature type="transmembrane region" description="Helical" evidence="1">
    <location>
        <begin position="7"/>
        <end position="26"/>
    </location>
</feature>